<dbReference type="EMBL" id="CAJVPL010000224">
    <property type="protein sequence ID" value="CAG8468460.1"/>
    <property type="molecule type" value="Genomic_DNA"/>
</dbReference>
<reference evidence="1" key="1">
    <citation type="submission" date="2021-06" db="EMBL/GenBank/DDBJ databases">
        <authorList>
            <person name="Kallberg Y."/>
            <person name="Tangrot J."/>
            <person name="Rosling A."/>
        </authorList>
    </citation>
    <scope>NUCLEOTIDE SEQUENCE</scope>
    <source>
        <strain evidence="1">MT106</strain>
    </source>
</reference>
<name>A0A9N8Z674_9GLOM</name>
<gene>
    <name evidence="1" type="ORF">AGERDE_LOCUS2616</name>
</gene>
<sequence length="444" mass="51351">MFENWWRQTSKEPSQVLSTYRSEYKKELKYFLNSTDNKFSWIDFLKFLEKQGLSQSQQKDNALQKIVKIHFRGRKLITKYQTNYPGAKQRSENKSKQAIKQRNNVTKYWAQRKENVIDIEQSPTSVNEGFEINLNTIAITLQEFVEKARKGHKFIHGRLYARRILFMTAMEFEFLSPKLVAQEKKVGIPSREQFPLRIQMNYMSCEKTLLNNFLLNSITLNILKNIRSWGLISYGDRDAHQGLHCDLYTMRQSDAGVFLWTLVDTASLPLPNMSKKILSFSSIVETMLLMAVSNTLNQTIGGGSVISSANSITEEELERTYNRDGDDSSILHGASFCRQPWLAMSVSVHLISKDVFMDRGKSDLSRTRRFTCSIIYCLVHEFVAYINSFNTLQIFGPIEVVRARALLYVHPITLPLFLGSERVSVPDTSPLFRKICDRSPRSKW</sequence>
<protein>
    <submittedName>
        <fullName evidence="1">12462_t:CDS:1</fullName>
    </submittedName>
</protein>
<dbReference type="OrthoDB" id="10633583at2759"/>
<organism evidence="1 2">
    <name type="scientific">Ambispora gerdemannii</name>
    <dbReference type="NCBI Taxonomy" id="144530"/>
    <lineage>
        <taxon>Eukaryota</taxon>
        <taxon>Fungi</taxon>
        <taxon>Fungi incertae sedis</taxon>
        <taxon>Mucoromycota</taxon>
        <taxon>Glomeromycotina</taxon>
        <taxon>Glomeromycetes</taxon>
        <taxon>Archaeosporales</taxon>
        <taxon>Ambisporaceae</taxon>
        <taxon>Ambispora</taxon>
    </lineage>
</organism>
<evidence type="ECO:0000313" key="2">
    <source>
        <dbReference type="Proteomes" id="UP000789831"/>
    </source>
</evidence>
<comment type="caution">
    <text evidence="1">The sequence shown here is derived from an EMBL/GenBank/DDBJ whole genome shotgun (WGS) entry which is preliminary data.</text>
</comment>
<keyword evidence="2" id="KW-1185">Reference proteome</keyword>
<proteinExistence type="predicted"/>
<dbReference type="AlphaFoldDB" id="A0A9N8Z674"/>
<evidence type="ECO:0000313" key="1">
    <source>
        <dbReference type="EMBL" id="CAG8468460.1"/>
    </source>
</evidence>
<dbReference type="Proteomes" id="UP000789831">
    <property type="component" value="Unassembled WGS sequence"/>
</dbReference>
<accession>A0A9N8Z674</accession>